<keyword evidence="4" id="KW-0611">Plant defense</keyword>
<reference evidence="10" key="1">
    <citation type="submission" date="2019-08" db="EMBL/GenBank/DDBJ databases">
        <title>Reference gene set and small RNA set construction with multiple tissues from Davidia involucrata Baill.</title>
        <authorList>
            <person name="Yang H."/>
            <person name="Zhou C."/>
            <person name="Li G."/>
            <person name="Wang J."/>
            <person name="Gao P."/>
            <person name="Wang M."/>
            <person name="Wang R."/>
            <person name="Zhao Y."/>
        </authorList>
    </citation>
    <scope>NUCLEOTIDE SEQUENCE</scope>
    <source>
        <tissue evidence="10">Mixed with DoveR01_LX</tissue>
    </source>
</reference>
<evidence type="ECO:0000256" key="5">
    <source>
        <dbReference type="ARBA" id="ARBA00022989"/>
    </source>
</evidence>
<comment type="subcellular location">
    <subcellularLocation>
        <location evidence="1">Membrane</location>
        <topology evidence="1">Multi-pass membrane protein</topology>
    </subcellularLocation>
</comment>
<dbReference type="GO" id="GO:0006952">
    <property type="term" value="P:defense response"/>
    <property type="evidence" value="ECO:0007669"/>
    <property type="project" value="UniProtKB-KW"/>
</dbReference>
<protein>
    <submittedName>
        <fullName evidence="10">Putative MLO-like protein 1 isoform X6</fullName>
    </submittedName>
    <submittedName>
        <fullName evidence="9">Putative MLO-like protein 13 isoform X1</fullName>
    </submittedName>
</protein>
<evidence type="ECO:0000256" key="8">
    <source>
        <dbReference type="SAM" id="Phobius"/>
    </source>
</evidence>
<dbReference type="EMBL" id="GHES01044149">
    <property type="protein sequence ID" value="MPA74708.1"/>
    <property type="molecule type" value="Transcribed_RNA"/>
</dbReference>
<sequence>MDKLGYIIPRLIIGVIVQVLCSYSTLPLYALVTQMGSMFKPGMFEDHIQNAITGWAEGLQTRSQMSRMTKESFENVHSTEESTAVDEGITSIIELSCPNRTQMSSP</sequence>
<evidence type="ECO:0000313" key="10">
    <source>
        <dbReference type="EMBL" id="MPA74708.1"/>
    </source>
</evidence>
<keyword evidence="6 8" id="KW-0472">Membrane</keyword>
<accession>A0A5B7C1I7</accession>
<keyword evidence="7" id="KW-0568">Pathogenesis-related protein</keyword>
<gene>
    <name evidence="9" type="ORF">Din_039072</name>
    <name evidence="10" type="ORF">Din_044149</name>
</gene>
<dbReference type="PANTHER" id="PTHR31942:SF54">
    <property type="entry name" value="MLO-LIKE PROTEIN 13"/>
    <property type="match status" value="1"/>
</dbReference>
<dbReference type="GO" id="GO:0016020">
    <property type="term" value="C:membrane"/>
    <property type="evidence" value="ECO:0007669"/>
    <property type="project" value="UniProtKB-SubCell"/>
</dbReference>
<name>A0A5B7C1I7_DAVIN</name>
<dbReference type="EMBL" id="GHES01039072">
    <property type="protein sequence ID" value="MPA69631.1"/>
    <property type="molecule type" value="Transcribed_RNA"/>
</dbReference>
<dbReference type="Pfam" id="PF03094">
    <property type="entry name" value="Mlo"/>
    <property type="match status" value="1"/>
</dbReference>
<dbReference type="InterPro" id="IPR004326">
    <property type="entry name" value="Mlo"/>
</dbReference>
<evidence type="ECO:0000256" key="4">
    <source>
        <dbReference type="ARBA" id="ARBA00022821"/>
    </source>
</evidence>
<dbReference type="PANTHER" id="PTHR31942">
    <property type="entry name" value="MLO-LIKE PROTEIN 1"/>
    <property type="match status" value="1"/>
</dbReference>
<dbReference type="AlphaFoldDB" id="A0A5B7C1I7"/>
<keyword evidence="3 8" id="KW-0812">Transmembrane</keyword>
<evidence type="ECO:0000256" key="1">
    <source>
        <dbReference type="ARBA" id="ARBA00004141"/>
    </source>
</evidence>
<keyword evidence="5 8" id="KW-1133">Transmembrane helix</keyword>
<comment type="similarity">
    <text evidence="2">Belongs to the MLO family.</text>
</comment>
<organism evidence="10">
    <name type="scientific">Davidia involucrata</name>
    <name type="common">Dove tree</name>
    <dbReference type="NCBI Taxonomy" id="16924"/>
    <lineage>
        <taxon>Eukaryota</taxon>
        <taxon>Viridiplantae</taxon>
        <taxon>Streptophyta</taxon>
        <taxon>Embryophyta</taxon>
        <taxon>Tracheophyta</taxon>
        <taxon>Spermatophyta</taxon>
        <taxon>Magnoliopsida</taxon>
        <taxon>eudicotyledons</taxon>
        <taxon>Gunneridae</taxon>
        <taxon>Pentapetalae</taxon>
        <taxon>asterids</taxon>
        <taxon>Cornales</taxon>
        <taxon>Nyssaceae</taxon>
        <taxon>Davidia</taxon>
    </lineage>
</organism>
<evidence type="ECO:0000313" key="9">
    <source>
        <dbReference type="EMBL" id="MPA69631.1"/>
    </source>
</evidence>
<evidence type="ECO:0000256" key="7">
    <source>
        <dbReference type="ARBA" id="ARBA00023265"/>
    </source>
</evidence>
<evidence type="ECO:0000256" key="3">
    <source>
        <dbReference type="ARBA" id="ARBA00022692"/>
    </source>
</evidence>
<proteinExistence type="inferred from homology"/>
<evidence type="ECO:0000256" key="6">
    <source>
        <dbReference type="ARBA" id="ARBA00023136"/>
    </source>
</evidence>
<feature type="transmembrane region" description="Helical" evidence="8">
    <location>
        <begin position="6"/>
        <end position="32"/>
    </location>
</feature>
<evidence type="ECO:0000256" key="2">
    <source>
        <dbReference type="ARBA" id="ARBA00006574"/>
    </source>
</evidence>